<evidence type="ECO:0000256" key="1">
    <source>
        <dbReference type="SAM" id="MobiDB-lite"/>
    </source>
</evidence>
<name>A0A1Y5HD52_OLEAN</name>
<protein>
    <submittedName>
        <fullName evidence="2">Uncharacterized protein</fullName>
    </submittedName>
</protein>
<sequence length="88" mass="10021">MTDTKNDETINEEIVERNFEDRTPEDQEAFLTQTWCNACQAVDLGMVEPKEYELNGVIIVEGKCKKCGEVSLTEVADESTDGEWEDEK</sequence>
<dbReference type="AlphaFoldDB" id="A0A1Y5HD52"/>
<accession>A0A1Y5HD52</accession>
<evidence type="ECO:0000313" key="2">
    <source>
        <dbReference type="EMBL" id="OUS35149.1"/>
    </source>
</evidence>
<feature type="region of interest" description="Disordered" evidence="1">
    <location>
        <begin position="1"/>
        <end position="24"/>
    </location>
</feature>
<gene>
    <name evidence="2" type="ORF">A9R00_12160</name>
</gene>
<comment type="caution">
    <text evidence="2">The sequence shown here is derived from an EMBL/GenBank/DDBJ whole genome shotgun (WGS) entry which is preliminary data.</text>
</comment>
<reference evidence="3" key="1">
    <citation type="journal article" date="2017" name="Proc. Natl. Acad. Sci. U.S.A.">
        <title>Simulation of Deepwater Horizon oil plume reveals substrate specialization within a complex community of hydrocarbon degraders.</title>
        <authorList>
            <person name="Hu P."/>
            <person name="Dubinsky E.A."/>
            <person name="Probst A.J."/>
            <person name="Wang J."/>
            <person name="Sieber C.M.K."/>
            <person name="Tom L.M."/>
            <person name="Gardinali P."/>
            <person name="Banfield J.F."/>
            <person name="Atlas R.M."/>
            <person name="Andersen G.L."/>
        </authorList>
    </citation>
    <scope>NUCLEOTIDE SEQUENCE [LARGE SCALE GENOMIC DNA]</scope>
</reference>
<dbReference type="Proteomes" id="UP000227088">
    <property type="component" value="Unassembled WGS sequence"/>
</dbReference>
<organism evidence="2 3">
    <name type="scientific">Oleispira antarctica</name>
    <dbReference type="NCBI Taxonomy" id="188908"/>
    <lineage>
        <taxon>Bacteria</taxon>
        <taxon>Pseudomonadati</taxon>
        <taxon>Pseudomonadota</taxon>
        <taxon>Gammaproteobacteria</taxon>
        <taxon>Oceanospirillales</taxon>
        <taxon>Oceanospirillaceae</taxon>
        <taxon>Oleispira</taxon>
    </lineage>
</organism>
<proteinExistence type="predicted"/>
<evidence type="ECO:0000313" key="3">
    <source>
        <dbReference type="Proteomes" id="UP000227088"/>
    </source>
</evidence>
<dbReference type="EMBL" id="MABE01000697">
    <property type="protein sequence ID" value="OUS35149.1"/>
    <property type="molecule type" value="Genomic_DNA"/>
</dbReference>